<dbReference type="InterPro" id="IPR025110">
    <property type="entry name" value="AMP-bd_C"/>
</dbReference>
<protein>
    <submittedName>
        <fullName evidence="5">Class I adenylate-forming enzyme family protein</fullName>
    </submittedName>
</protein>
<dbReference type="Gene3D" id="3.30.300.30">
    <property type="match status" value="1"/>
</dbReference>
<dbReference type="Pfam" id="PF13193">
    <property type="entry name" value="AMP-binding_C"/>
    <property type="match status" value="1"/>
</dbReference>
<accession>A0ABW3VNR4</accession>
<comment type="similarity">
    <text evidence="1">Belongs to the ATP-dependent AMP-binding enzyme family.</text>
</comment>
<dbReference type="Pfam" id="PF00501">
    <property type="entry name" value="AMP-binding"/>
    <property type="match status" value="1"/>
</dbReference>
<dbReference type="SUPFAM" id="SSF56801">
    <property type="entry name" value="Acetyl-CoA synthetase-like"/>
    <property type="match status" value="1"/>
</dbReference>
<comment type="caution">
    <text evidence="5">The sequence shown here is derived from an EMBL/GenBank/DDBJ whole genome shotgun (WGS) entry which is preliminary data.</text>
</comment>
<reference evidence="6" key="1">
    <citation type="journal article" date="2019" name="Int. J. Syst. Evol. Microbiol.">
        <title>The Global Catalogue of Microorganisms (GCM) 10K type strain sequencing project: providing services to taxonomists for standard genome sequencing and annotation.</title>
        <authorList>
            <consortium name="The Broad Institute Genomics Platform"/>
            <consortium name="The Broad Institute Genome Sequencing Center for Infectious Disease"/>
            <person name="Wu L."/>
            <person name="Ma J."/>
        </authorList>
    </citation>
    <scope>NUCLEOTIDE SEQUENCE [LARGE SCALE GENOMIC DNA]</scope>
    <source>
        <strain evidence="6">CCUG 49018</strain>
    </source>
</reference>
<evidence type="ECO:0000259" key="4">
    <source>
        <dbReference type="Pfam" id="PF13193"/>
    </source>
</evidence>
<sequence length="529" mass="57303">MPPTHPATPPIELVSGRSATVRHFLEAAVDEAPDAPFLVHGARTWSFAEFDASCNRVAHGLLATGVRPGDRLAYQLPHGLSLLLLELAAQKIGAVTVPLIPGSTAPETAYVIGHATPRYIVTDPVDEVPVREAAGTAHRDEHVEAEVIVVPESGGDLGRLEGWDESRPPEPGHRERAMSIRYTSGSTGRPKGVVQPATGFAQAGHAIARRLGMGPADRMFCAMPLFHTAATHMMLAPAIAARCPFVLVPRFSRTSFWPEVRRTGGTVALLMPTQLSILMTAEPSDDDADNPMRVMFSHVRNEAFCRRFGVDICTTWAMTETSGMGTLQAPGTSEHPAKIIGRPMPDSAEIRIVAPDGTPLGVGQPGELCFRHPDVMLGYHRDPANTAATLRDGWVHSGDLCSMDADGNAYFHGRIKNVIKRGGENIAGEEIEFTVMDHPAVEECLVTAVEDEIYTEEVCAVVVVRAGQRLTPDELVRWCSDRLSSWKVPRYLDVRAEPLPKLANGKTDRAAVTREVRSATGLWDRKVGG</sequence>
<dbReference type="PROSITE" id="PS00455">
    <property type="entry name" value="AMP_BINDING"/>
    <property type="match status" value="1"/>
</dbReference>
<evidence type="ECO:0000256" key="2">
    <source>
        <dbReference type="ARBA" id="ARBA00022598"/>
    </source>
</evidence>
<keyword evidence="2" id="KW-0436">Ligase</keyword>
<gene>
    <name evidence="5" type="ORF">ACFQ34_26030</name>
</gene>
<dbReference type="InterPro" id="IPR045851">
    <property type="entry name" value="AMP-bd_C_sf"/>
</dbReference>
<evidence type="ECO:0000313" key="6">
    <source>
        <dbReference type="Proteomes" id="UP001597182"/>
    </source>
</evidence>
<dbReference type="Gene3D" id="3.40.50.12780">
    <property type="entry name" value="N-terminal domain of ligase-like"/>
    <property type="match status" value="1"/>
</dbReference>
<dbReference type="InterPro" id="IPR020845">
    <property type="entry name" value="AMP-binding_CS"/>
</dbReference>
<feature type="domain" description="AMP-dependent synthetase/ligase" evidence="3">
    <location>
        <begin position="26"/>
        <end position="380"/>
    </location>
</feature>
<evidence type="ECO:0000259" key="3">
    <source>
        <dbReference type="Pfam" id="PF00501"/>
    </source>
</evidence>
<feature type="domain" description="AMP-binding enzyme C-terminal" evidence="4">
    <location>
        <begin position="430"/>
        <end position="506"/>
    </location>
</feature>
<dbReference type="PANTHER" id="PTHR43201">
    <property type="entry name" value="ACYL-COA SYNTHETASE"/>
    <property type="match status" value="1"/>
</dbReference>
<dbReference type="InterPro" id="IPR000873">
    <property type="entry name" value="AMP-dep_synth/lig_dom"/>
</dbReference>
<dbReference type="EMBL" id="JBHTMB010000241">
    <property type="protein sequence ID" value="MFD1236761.1"/>
    <property type="molecule type" value="Genomic_DNA"/>
</dbReference>
<proteinExistence type="inferred from homology"/>
<keyword evidence="6" id="KW-1185">Reference proteome</keyword>
<dbReference type="Proteomes" id="UP001597182">
    <property type="component" value="Unassembled WGS sequence"/>
</dbReference>
<organism evidence="5 6">
    <name type="scientific">Pseudonocardia benzenivorans</name>
    <dbReference type="NCBI Taxonomy" id="228005"/>
    <lineage>
        <taxon>Bacteria</taxon>
        <taxon>Bacillati</taxon>
        <taxon>Actinomycetota</taxon>
        <taxon>Actinomycetes</taxon>
        <taxon>Pseudonocardiales</taxon>
        <taxon>Pseudonocardiaceae</taxon>
        <taxon>Pseudonocardia</taxon>
    </lineage>
</organism>
<evidence type="ECO:0000256" key="1">
    <source>
        <dbReference type="ARBA" id="ARBA00006432"/>
    </source>
</evidence>
<dbReference type="PANTHER" id="PTHR43201:SF5">
    <property type="entry name" value="MEDIUM-CHAIN ACYL-COA LIGASE ACSF2, MITOCHONDRIAL"/>
    <property type="match status" value="1"/>
</dbReference>
<dbReference type="InterPro" id="IPR042099">
    <property type="entry name" value="ANL_N_sf"/>
</dbReference>
<name>A0ABW3VNR4_9PSEU</name>
<evidence type="ECO:0000313" key="5">
    <source>
        <dbReference type="EMBL" id="MFD1236761.1"/>
    </source>
</evidence>
<dbReference type="RefSeq" id="WP_346089764.1">
    <property type="nucleotide sequence ID" value="NZ_BAABKS010000002.1"/>
</dbReference>